<reference evidence="2 3" key="1">
    <citation type="journal article" date="2014" name="Int. J. Syst. Evol. Microbiol.">
        <title>Phaeodactylibacter xiamenensis gen. nov., sp. nov., a member of the family Saprospiraceae isolated from the marine alga Phaeodactylum tricornutum.</title>
        <authorList>
            <person name="Chen Z.Jr."/>
            <person name="Lei X."/>
            <person name="Lai Q."/>
            <person name="Li Y."/>
            <person name="Zhang B."/>
            <person name="Zhang J."/>
            <person name="Zhang H."/>
            <person name="Yang L."/>
            <person name="Zheng W."/>
            <person name="Tian Y."/>
            <person name="Yu Z."/>
            <person name="Xu H.Jr."/>
            <person name="Zheng T."/>
        </authorList>
    </citation>
    <scope>NUCLEOTIDE SEQUENCE [LARGE SCALE GENOMIC DNA]</scope>
    <source>
        <strain evidence="2 3">KD52</strain>
    </source>
</reference>
<evidence type="ECO:0000313" key="2">
    <source>
        <dbReference type="EMBL" id="KGE88907.1"/>
    </source>
</evidence>
<dbReference type="AlphaFoldDB" id="A0A098SD44"/>
<dbReference type="STRING" id="1524460.IX84_06275"/>
<keyword evidence="1" id="KW-0175">Coiled coil</keyword>
<evidence type="ECO:0000256" key="1">
    <source>
        <dbReference type="SAM" id="Coils"/>
    </source>
</evidence>
<accession>A0A098SD44</accession>
<dbReference type="OrthoDB" id="1493166at2"/>
<protein>
    <submittedName>
        <fullName evidence="2">Uncharacterized protein</fullName>
    </submittedName>
</protein>
<gene>
    <name evidence="2" type="ORF">IX84_06275</name>
</gene>
<evidence type="ECO:0000313" key="3">
    <source>
        <dbReference type="Proteomes" id="UP000029736"/>
    </source>
</evidence>
<dbReference type="EMBL" id="JPOS01000014">
    <property type="protein sequence ID" value="KGE88907.1"/>
    <property type="molecule type" value="Genomic_DNA"/>
</dbReference>
<dbReference type="RefSeq" id="WP_044217529.1">
    <property type="nucleotide sequence ID" value="NZ_JBKAGJ010000001.1"/>
</dbReference>
<organism evidence="2 3">
    <name type="scientific">Phaeodactylibacter xiamenensis</name>
    <dbReference type="NCBI Taxonomy" id="1524460"/>
    <lineage>
        <taxon>Bacteria</taxon>
        <taxon>Pseudomonadati</taxon>
        <taxon>Bacteroidota</taxon>
        <taxon>Saprospiria</taxon>
        <taxon>Saprospirales</taxon>
        <taxon>Haliscomenobacteraceae</taxon>
        <taxon>Phaeodactylibacter</taxon>
    </lineage>
</organism>
<keyword evidence="3" id="KW-1185">Reference proteome</keyword>
<proteinExistence type="predicted"/>
<feature type="coiled-coil region" evidence="1">
    <location>
        <begin position="145"/>
        <end position="200"/>
    </location>
</feature>
<sequence length="227" mass="25501">MLHLKQNMLVLALLTFSFGIALGQPFAEGERSMSKGVHNSFLVDFQIGEADDIADLWVDYQKDFDARKPKKNDAGEYFGDNAEIEAISANTIDIYSTVKSKKPAPGAIVTIWFDLGGAYLSSATHPDRMEGARNWLEGFRNFVMKEYAEEALEAEEDKLKDMEKALKDTRKEEEDIAEDIKEMEAELAELKKTLGSAQKETQMKAEAVNKQKQIVEQARAKAKSLKN</sequence>
<comment type="caution">
    <text evidence="2">The sequence shown here is derived from an EMBL/GenBank/DDBJ whole genome shotgun (WGS) entry which is preliminary data.</text>
</comment>
<name>A0A098SD44_9BACT</name>
<dbReference type="Proteomes" id="UP000029736">
    <property type="component" value="Unassembled WGS sequence"/>
</dbReference>